<organism evidence="1 2">
    <name type="scientific">Sporanaerobium hydrogeniformans</name>
    <dbReference type="NCBI Taxonomy" id="3072179"/>
    <lineage>
        <taxon>Bacteria</taxon>
        <taxon>Bacillati</taxon>
        <taxon>Bacillota</taxon>
        <taxon>Clostridia</taxon>
        <taxon>Lachnospirales</taxon>
        <taxon>Lachnospiraceae</taxon>
        <taxon>Sporanaerobium</taxon>
    </lineage>
</organism>
<accession>A0AC61DG50</accession>
<dbReference type="EMBL" id="PEDL01000001">
    <property type="protein sequence ID" value="PHV72229.1"/>
    <property type="molecule type" value="Genomic_DNA"/>
</dbReference>
<sequence length="287" mass="32419">MTRIDLHTHTKMSDGTSEPKEIIKQAVLNNVEVVAITDHDTLDALEEAGQEAKAQGICFIPGIELTCPYGEGRLLHILGLGIDIEEPCFKKAYIGLKERKEKRLQDILQILEKEGVVIPRRALEEAAYTQYLDRVDIIRYLYREGKIQTAVEGWNKYLDPIPYGARELIGVDEALELIQKAGGVSVLAHYPKNIGFKDYPKNEIVKHLSILKRKGLMAIERYYPSFTESENQFAQELIEKQGFLASGGTDFHGKNRPGIDVGITDEGFTIPYSVYEKMAPFLHNQIK</sequence>
<reference evidence="1" key="1">
    <citation type="submission" date="2017-10" db="EMBL/GenBank/DDBJ databases">
        <title>Genome sequence of cellulolytic Lachnospiraceae bacterium XHS1971 isolated from hotspring sediment.</title>
        <authorList>
            <person name="Vasudevan G."/>
            <person name="Joshi A.J."/>
            <person name="Hivarkar S."/>
            <person name="Lanjekar V.B."/>
            <person name="Dhakephalkar P.K."/>
            <person name="Dagar S."/>
        </authorList>
    </citation>
    <scope>NUCLEOTIDE SEQUENCE</scope>
    <source>
        <strain evidence="1">XHS1971</strain>
    </source>
</reference>
<evidence type="ECO:0000313" key="1">
    <source>
        <dbReference type="EMBL" id="PHV72229.1"/>
    </source>
</evidence>
<comment type="caution">
    <text evidence="1">The sequence shown here is derived from an EMBL/GenBank/DDBJ whole genome shotgun (WGS) entry which is preliminary data.</text>
</comment>
<protein>
    <submittedName>
        <fullName evidence="1">Histidinol phosphatase</fullName>
    </submittedName>
</protein>
<proteinExistence type="predicted"/>
<name>A0AC61DG50_9FIRM</name>
<evidence type="ECO:0000313" key="2">
    <source>
        <dbReference type="Proteomes" id="UP000224460"/>
    </source>
</evidence>
<dbReference type="Proteomes" id="UP000224460">
    <property type="component" value="Unassembled WGS sequence"/>
</dbReference>
<gene>
    <name evidence="1" type="ORF">CS063_01775</name>
</gene>
<keyword evidence="2" id="KW-1185">Reference proteome</keyword>